<reference evidence="1 2" key="1">
    <citation type="submission" date="2018-02" db="EMBL/GenBank/DDBJ databases">
        <title>Genomic Encyclopedia of Archaeal and Bacterial Type Strains, Phase II (KMG-II): from individual species to whole genera.</title>
        <authorList>
            <person name="Goeker M."/>
        </authorList>
    </citation>
    <scope>NUCLEOTIDE SEQUENCE [LARGE SCALE GENOMIC DNA]</scope>
    <source>
        <strain evidence="1 2">DSM 29526</strain>
    </source>
</reference>
<keyword evidence="2" id="KW-1185">Reference proteome</keyword>
<evidence type="ECO:0008006" key="3">
    <source>
        <dbReference type="Google" id="ProtNLM"/>
    </source>
</evidence>
<accession>A0A2S6I2B0</accession>
<protein>
    <recommendedName>
        <fullName evidence="3">NAD-dependent epimerase/dehydratase family protein</fullName>
    </recommendedName>
</protein>
<gene>
    <name evidence="1" type="ORF">CLV84_2111</name>
</gene>
<dbReference type="OrthoDB" id="9798632at2"/>
<organism evidence="1 2">
    <name type="scientific">Neolewinella xylanilytica</name>
    <dbReference type="NCBI Taxonomy" id="1514080"/>
    <lineage>
        <taxon>Bacteria</taxon>
        <taxon>Pseudomonadati</taxon>
        <taxon>Bacteroidota</taxon>
        <taxon>Saprospiria</taxon>
        <taxon>Saprospirales</taxon>
        <taxon>Lewinellaceae</taxon>
        <taxon>Neolewinella</taxon>
    </lineage>
</organism>
<dbReference type="PANTHER" id="PTHR14097:SF8">
    <property type="entry name" value="NAD(P)-BINDING DOMAIN-CONTAINING PROTEIN"/>
    <property type="match status" value="1"/>
</dbReference>
<dbReference type="AlphaFoldDB" id="A0A2S6I2B0"/>
<dbReference type="InterPro" id="IPR036291">
    <property type="entry name" value="NAD(P)-bd_dom_sf"/>
</dbReference>
<dbReference type="RefSeq" id="WP_104419729.1">
    <property type="nucleotide sequence ID" value="NZ_PTJC01000006.1"/>
</dbReference>
<proteinExistence type="predicted"/>
<dbReference type="Proteomes" id="UP000237662">
    <property type="component" value="Unassembled WGS sequence"/>
</dbReference>
<dbReference type="SUPFAM" id="SSF51735">
    <property type="entry name" value="NAD(P)-binding Rossmann-fold domains"/>
    <property type="match status" value="1"/>
</dbReference>
<dbReference type="EMBL" id="PTJC01000006">
    <property type="protein sequence ID" value="PPK85219.1"/>
    <property type="molecule type" value="Genomic_DNA"/>
</dbReference>
<evidence type="ECO:0000313" key="2">
    <source>
        <dbReference type="Proteomes" id="UP000237662"/>
    </source>
</evidence>
<evidence type="ECO:0000313" key="1">
    <source>
        <dbReference type="EMBL" id="PPK85219.1"/>
    </source>
</evidence>
<dbReference type="PANTHER" id="PTHR14097">
    <property type="entry name" value="OXIDOREDUCTASE HTATIP2"/>
    <property type="match status" value="1"/>
</dbReference>
<dbReference type="Gene3D" id="3.40.50.720">
    <property type="entry name" value="NAD(P)-binding Rossmann-like Domain"/>
    <property type="match status" value="1"/>
</dbReference>
<name>A0A2S6I2B0_9BACT</name>
<sequence>MSFSTILTGSTGMVGRSVLLQCLESDEVSGVLVINRHPIDLSHPKLKEIIHQNFSDLSPIAERLRGYDACFFCAGVSSVGKDETEYTRLTYDLVTAFARDLNAVDADLVFTYVSGLGTDPNGRQMWARVKGRTENALLEMGFRAAYMFRLGLLLPQRGLPTQTGWIKVLYRLLRPAFPLLRRTSWSVTDRELGLAMINCVRTLPAKRMLESRDIGRLAYATADSA</sequence>
<comment type="caution">
    <text evidence="1">The sequence shown here is derived from an EMBL/GenBank/DDBJ whole genome shotgun (WGS) entry which is preliminary data.</text>
</comment>